<proteinExistence type="predicted"/>
<dbReference type="Proteomes" id="UP000238634">
    <property type="component" value="Unassembled WGS sequence"/>
</dbReference>
<comment type="caution">
    <text evidence="1">The sequence shown here is derived from an EMBL/GenBank/DDBJ whole genome shotgun (WGS) entry which is preliminary data.</text>
</comment>
<protein>
    <submittedName>
        <fullName evidence="1">Uncharacterized protein</fullName>
    </submittedName>
</protein>
<accession>A0A2T1D6U1</accession>
<reference evidence="1 2" key="2">
    <citation type="submission" date="2018-03" db="EMBL/GenBank/DDBJ databases">
        <title>The ancient ancestry and fast evolution of plastids.</title>
        <authorList>
            <person name="Moore K.R."/>
            <person name="Magnabosco C."/>
            <person name="Momper L."/>
            <person name="Gold D.A."/>
            <person name="Bosak T."/>
            <person name="Fournier G.P."/>
        </authorList>
    </citation>
    <scope>NUCLEOTIDE SEQUENCE [LARGE SCALE GENOMIC DNA]</scope>
    <source>
        <strain evidence="1 2">ULC007</strain>
    </source>
</reference>
<evidence type="ECO:0000313" key="1">
    <source>
        <dbReference type="EMBL" id="PSB16232.1"/>
    </source>
</evidence>
<dbReference type="AlphaFoldDB" id="A0A2T1D6U1"/>
<dbReference type="EMBL" id="PVWG01000045">
    <property type="protein sequence ID" value="PSB16232.1"/>
    <property type="molecule type" value="Genomic_DNA"/>
</dbReference>
<gene>
    <name evidence="1" type="ORF">C7B65_22160</name>
</gene>
<name>A0A2T1D6U1_9CYAN</name>
<organism evidence="1 2">
    <name type="scientific">Phormidesmis priestleyi ULC007</name>
    <dbReference type="NCBI Taxonomy" id="1920490"/>
    <lineage>
        <taxon>Bacteria</taxon>
        <taxon>Bacillati</taxon>
        <taxon>Cyanobacteriota</taxon>
        <taxon>Cyanophyceae</taxon>
        <taxon>Leptolyngbyales</taxon>
        <taxon>Leptolyngbyaceae</taxon>
        <taxon>Phormidesmis</taxon>
    </lineage>
</organism>
<evidence type="ECO:0000313" key="2">
    <source>
        <dbReference type="Proteomes" id="UP000238634"/>
    </source>
</evidence>
<sequence>MTSIFTEALSTVDGSVTGILELTYDPDRFKQYARETLKAKGYNKEDASNEVIWHATSKVTTEGAISGFLSSISLGAWGLASLPGDIV</sequence>
<dbReference type="RefSeq" id="WP_073074658.1">
    <property type="nucleotide sequence ID" value="NZ_MPPI01000042.1"/>
</dbReference>
<reference evidence="1 2" key="1">
    <citation type="submission" date="2018-02" db="EMBL/GenBank/DDBJ databases">
        <authorList>
            <person name="Cohen D.B."/>
            <person name="Kent A.D."/>
        </authorList>
    </citation>
    <scope>NUCLEOTIDE SEQUENCE [LARGE SCALE GENOMIC DNA]</scope>
    <source>
        <strain evidence="1 2">ULC007</strain>
    </source>
</reference>
<keyword evidence="2" id="KW-1185">Reference proteome</keyword>
<dbReference type="STRING" id="1920490.GCA_001895925_05315"/>